<keyword evidence="7" id="KW-0862">Zinc</keyword>
<name>A0ABR3GP86_9PEZI</name>
<proteinExistence type="inferred from homology"/>
<evidence type="ECO:0000256" key="3">
    <source>
        <dbReference type="ARBA" id="ARBA00022602"/>
    </source>
</evidence>
<comment type="caution">
    <text evidence="9">The sequence shown here is derived from an EMBL/GenBank/DDBJ whole genome shotgun (WGS) entry which is preliminary data.</text>
</comment>
<keyword evidence="4 9" id="KW-0808">Transferase</keyword>
<sequence length="397" mass="44336">MSTAILNKPKHVKYWLRCLKTCLPTDYTSTDLSRMTLGFFSIASVDILGELQKLTTDEDRTRWIDWTYSNQLSTGGFRGSPATFLYGASPQWDPPSLPASFFALVTLVTLGDELERVDKRGLLKLLPKMQRANGSFGEWLGPGEEVVGGSDMRFIYCASAIRWILRGRGGCGVVDGVLDFDVDRCIDYIKSSETYDHGISEKPFGEAHAGLTYCALSAMSLLGRLHPNTGGISSHDNLIRWLVSRQVPFKHQDGCNEEDYEDLVIESTADGEHERKKAELESDGIPIWAGFNGRCNKRGDTCYSFWVGGSLDVLKKLHLIDLKANRRFLLEKTQHFIGGFSKLPTPGSPPDIMHSFLGLAALALMEEEGLNRIDASLCITMHAKKRLMELDWWKNAS</sequence>
<dbReference type="PANTHER" id="PTHR11774">
    <property type="entry name" value="GERANYLGERANYL TRANSFERASE TYPE BETA SUBUNIT"/>
    <property type="match status" value="1"/>
</dbReference>
<feature type="domain" description="Prenyltransferase alpha-alpha toroid" evidence="8">
    <location>
        <begin position="6"/>
        <end position="379"/>
    </location>
</feature>
<dbReference type="InterPro" id="IPR008930">
    <property type="entry name" value="Terpenoid_cyclase/PrenylTrfase"/>
</dbReference>
<gene>
    <name evidence="9" type="primary">CDC43</name>
    <name evidence="9" type="ORF">Q9L58_003287</name>
</gene>
<dbReference type="PANTHER" id="PTHR11774:SF4">
    <property type="entry name" value="GERANYLGERANYL TRANSFERASE TYPE-1 SUBUNIT BETA"/>
    <property type="match status" value="1"/>
</dbReference>
<dbReference type="Proteomes" id="UP001447188">
    <property type="component" value="Unassembled WGS sequence"/>
</dbReference>
<dbReference type="Pfam" id="PF00432">
    <property type="entry name" value="Prenyltrans"/>
    <property type="match status" value="1"/>
</dbReference>
<keyword evidence="5" id="KW-0479">Metal-binding</keyword>
<protein>
    <submittedName>
        <fullName evidence="9">Geranylgeranyl transferase type-1 subunit beta</fullName>
        <ecNumber evidence="9">2.5.1.59</ecNumber>
    </submittedName>
</protein>
<keyword evidence="6" id="KW-0677">Repeat</keyword>
<dbReference type="EC" id="2.5.1.59" evidence="9"/>
<evidence type="ECO:0000256" key="7">
    <source>
        <dbReference type="ARBA" id="ARBA00022833"/>
    </source>
</evidence>
<keyword evidence="10" id="KW-1185">Reference proteome</keyword>
<comment type="cofactor">
    <cofactor evidence="1">
        <name>Zn(2+)</name>
        <dbReference type="ChEBI" id="CHEBI:29105"/>
    </cofactor>
</comment>
<dbReference type="InterPro" id="IPR045089">
    <property type="entry name" value="PGGT1B-like"/>
</dbReference>
<evidence type="ECO:0000256" key="1">
    <source>
        <dbReference type="ARBA" id="ARBA00001947"/>
    </source>
</evidence>
<dbReference type="InterPro" id="IPR001330">
    <property type="entry name" value="Prenyltrans"/>
</dbReference>
<evidence type="ECO:0000313" key="9">
    <source>
        <dbReference type="EMBL" id="KAL0637727.1"/>
    </source>
</evidence>
<accession>A0ABR3GP86</accession>
<evidence type="ECO:0000313" key="10">
    <source>
        <dbReference type="Proteomes" id="UP001447188"/>
    </source>
</evidence>
<dbReference type="Gene3D" id="1.50.10.20">
    <property type="match status" value="1"/>
</dbReference>
<evidence type="ECO:0000259" key="8">
    <source>
        <dbReference type="Pfam" id="PF00432"/>
    </source>
</evidence>
<evidence type="ECO:0000256" key="5">
    <source>
        <dbReference type="ARBA" id="ARBA00022723"/>
    </source>
</evidence>
<reference evidence="9 10" key="1">
    <citation type="submission" date="2024-02" db="EMBL/GenBank/DDBJ databases">
        <title>Discinaceae phylogenomics.</title>
        <authorList>
            <person name="Dirks A.C."/>
            <person name="James T.Y."/>
        </authorList>
    </citation>
    <scope>NUCLEOTIDE SEQUENCE [LARGE SCALE GENOMIC DNA]</scope>
    <source>
        <strain evidence="9 10">ACD0624</strain>
    </source>
</reference>
<evidence type="ECO:0000256" key="2">
    <source>
        <dbReference type="ARBA" id="ARBA00010497"/>
    </source>
</evidence>
<dbReference type="EMBL" id="JBBBZM010000031">
    <property type="protein sequence ID" value="KAL0637727.1"/>
    <property type="molecule type" value="Genomic_DNA"/>
</dbReference>
<comment type="similarity">
    <text evidence="2">Belongs to the protein prenyltransferase subunit beta family.</text>
</comment>
<evidence type="ECO:0000256" key="6">
    <source>
        <dbReference type="ARBA" id="ARBA00022737"/>
    </source>
</evidence>
<dbReference type="GO" id="GO:0004662">
    <property type="term" value="F:CAAX-protein geranylgeranyltransferase activity"/>
    <property type="evidence" value="ECO:0007669"/>
    <property type="project" value="UniProtKB-EC"/>
</dbReference>
<organism evidence="9 10">
    <name type="scientific">Discina gigas</name>
    <dbReference type="NCBI Taxonomy" id="1032678"/>
    <lineage>
        <taxon>Eukaryota</taxon>
        <taxon>Fungi</taxon>
        <taxon>Dikarya</taxon>
        <taxon>Ascomycota</taxon>
        <taxon>Pezizomycotina</taxon>
        <taxon>Pezizomycetes</taxon>
        <taxon>Pezizales</taxon>
        <taxon>Discinaceae</taxon>
        <taxon>Discina</taxon>
    </lineage>
</organism>
<dbReference type="SUPFAM" id="SSF48239">
    <property type="entry name" value="Terpenoid cyclases/Protein prenyltransferases"/>
    <property type="match status" value="1"/>
</dbReference>
<evidence type="ECO:0000256" key="4">
    <source>
        <dbReference type="ARBA" id="ARBA00022679"/>
    </source>
</evidence>
<keyword evidence="3" id="KW-0637">Prenyltransferase</keyword>